<dbReference type="RefSeq" id="XP_008870986.1">
    <property type="nucleotide sequence ID" value="XM_008872764.1"/>
</dbReference>
<dbReference type="VEuPathDB" id="FungiDB:H310_07377"/>
<dbReference type="InterPro" id="IPR002110">
    <property type="entry name" value="Ankyrin_rpt"/>
</dbReference>
<evidence type="ECO:0000313" key="1">
    <source>
        <dbReference type="EMBL" id="ETW00851.1"/>
    </source>
</evidence>
<accession>A0A024U364</accession>
<dbReference type="EMBL" id="KI913964">
    <property type="protein sequence ID" value="ETW00851.1"/>
    <property type="molecule type" value="Genomic_DNA"/>
</dbReference>
<reference evidence="1" key="1">
    <citation type="submission" date="2013-12" db="EMBL/GenBank/DDBJ databases">
        <title>The Genome Sequence of Aphanomyces invadans NJM9701.</title>
        <authorList>
            <consortium name="The Broad Institute Genomics Platform"/>
            <person name="Russ C."/>
            <person name="Tyler B."/>
            <person name="van West P."/>
            <person name="Dieguez-Uribeondo J."/>
            <person name="Young S.K."/>
            <person name="Zeng Q."/>
            <person name="Gargeya S."/>
            <person name="Fitzgerald M."/>
            <person name="Abouelleil A."/>
            <person name="Alvarado L."/>
            <person name="Chapman S.B."/>
            <person name="Gainer-Dewar J."/>
            <person name="Goldberg J."/>
            <person name="Griggs A."/>
            <person name="Gujja S."/>
            <person name="Hansen M."/>
            <person name="Howarth C."/>
            <person name="Imamovic A."/>
            <person name="Ireland A."/>
            <person name="Larimer J."/>
            <person name="McCowan C."/>
            <person name="Murphy C."/>
            <person name="Pearson M."/>
            <person name="Poon T.W."/>
            <person name="Priest M."/>
            <person name="Roberts A."/>
            <person name="Saif S."/>
            <person name="Shea T."/>
            <person name="Sykes S."/>
            <person name="Wortman J."/>
            <person name="Nusbaum C."/>
            <person name="Birren B."/>
        </authorList>
    </citation>
    <scope>NUCLEOTIDE SEQUENCE [LARGE SCALE GENOMIC DNA]</scope>
    <source>
        <strain evidence="1">NJM9701</strain>
    </source>
</reference>
<dbReference type="GeneID" id="20084427"/>
<dbReference type="SUPFAM" id="SSF48403">
    <property type="entry name" value="Ankyrin repeat"/>
    <property type="match status" value="1"/>
</dbReference>
<proteinExistence type="predicted"/>
<dbReference type="Gene3D" id="1.25.40.20">
    <property type="entry name" value="Ankyrin repeat-containing domain"/>
    <property type="match status" value="1"/>
</dbReference>
<organism evidence="1">
    <name type="scientific">Aphanomyces invadans</name>
    <dbReference type="NCBI Taxonomy" id="157072"/>
    <lineage>
        <taxon>Eukaryota</taxon>
        <taxon>Sar</taxon>
        <taxon>Stramenopiles</taxon>
        <taxon>Oomycota</taxon>
        <taxon>Saprolegniomycetes</taxon>
        <taxon>Saprolegniales</taxon>
        <taxon>Verrucalvaceae</taxon>
        <taxon>Aphanomyces</taxon>
    </lineage>
</organism>
<dbReference type="AlphaFoldDB" id="A0A024U364"/>
<gene>
    <name evidence="1" type="ORF">H310_07377</name>
</gene>
<name>A0A024U364_9STRA</name>
<protein>
    <submittedName>
        <fullName evidence="1">Uncharacterized protein</fullName>
    </submittedName>
</protein>
<dbReference type="Pfam" id="PF00023">
    <property type="entry name" value="Ank"/>
    <property type="match status" value="1"/>
</dbReference>
<dbReference type="InterPro" id="IPR036770">
    <property type="entry name" value="Ankyrin_rpt-contain_sf"/>
</dbReference>
<sequence>MCRISVFHSGPLSSALGTQGSCGLSCIYRDRTVWTWWYSVGNEIFSYSNSIARFVNENTLREARSMGQFGESMGNLGLRLGIITSVGEKSTASIARASQAMEPALLVKVHEKNVDTLARHLELSQDIHDRSLVAPRGPPPSAESEAAKLGDIAQLRNELTSSTKDIQGGMEFVDETTSAEPRSCPRRDAVHHCFQLLLDNGANHLDTVDVGNLALHLACIYGHIHVVTLVLRRSGRPTNPFWSAMLN</sequence>